<dbReference type="EMBL" id="JAQQWM010000009">
    <property type="protein sequence ID" value="KAK8046369.1"/>
    <property type="molecule type" value="Genomic_DNA"/>
</dbReference>
<comment type="caution">
    <text evidence="2">The sequence shown here is derived from an EMBL/GenBank/DDBJ whole genome shotgun (WGS) entry which is preliminary data.</text>
</comment>
<evidence type="ECO:0000313" key="2">
    <source>
        <dbReference type="EMBL" id="KAK8046369.1"/>
    </source>
</evidence>
<name>A0ABR1TKZ6_9PEZI</name>
<feature type="region of interest" description="Disordered" evidence="1">
    <location>
        <begin position="40"/>
        <end position="140"/>
    </location>
</feature>
<evidence type="ECO:0000313" key="3">
    <source>
        <dbReference type="Proteomes" id="UP001446871"/>
    </source>
</evidence>
<evidence type="ECO:0000256" key="1">
    <source>
        <dbReference type="SAM" id="MobiDB-lite"/>
    </source>
</evidence>
<proteinExistence type="predicted"/>
<keyword evidence="3" id="KW-1185">Reference proteome</keyword>
<gene>
    <name evidence="2" type="ORF">PG996_014433</name>
</gene>
<accession>A0ABR1TKZ6</accession>
<feature type="compositionally biased region" description="Polar residues" evidence="1">
    <location>
        <begin position="62"/>
        <end position="73"/>
    </location>
</feature>
<sequence>MMAVLLSISRRFPSVEPTLCLLTIPKHNIYHLAQHSKPINSEYPQDQFRSQPLSNQPPPHLITSTMSSTQAHQGSIGYGHPASAPSSDKKKSKKEGRKSSKSSKKKQQNDALLGIGSQFDDDQGGSAGSSDHYPQDIVIN</sequence>
<dbReference type="Proteomes" id="UP001446871">
    <property type="component" value="Unassembled WGS sequence"/>
</dbReference>
<reference evidence="2 3" key="1">
    <citation type="submission" date="2023-01" db="EMBL/GenBank/DDBJ databases">
        <title>Analysis of 21 Apiospora genomes using comparative genomics revels a genus with tremendous synthesis potential of carbohydrate active enzymes and secondary metabolites.</title>
        <authorList>
            <person name="Sorensen T."/>
        </authorList>
    </citation>
    <scope>NUCLEOTIDE SEQUENCE [LARGE SCALE GENOMIC DNA]</scope>
    <source>
        <strain evidence="2 3">CBS 83171</strain>
    </source>
</reference>
<feature type="compositionally biased region" description="Polar residues" evidence="1">
    <location>
        <begin position="40"/>
        <end position="54"/>
    </location>
</feature>
<protein>
    <submittedName>
        <fullName evidence="2">Uncharacterized protein</fullName>
    </submittedName>
</protein>
<organism evidence="2 3">
    <name type="scientific">Apiospora saccharicola</name>
    <dbReference type="NCBI Taxonomy" id="335842"/>
    <lineage>
        <taxon>Eukaryota</taxon>
        <taxon>Fungi</taxon>
        <taxon>Dikarya</taxon>
        <taxon>Ascomycota</taxon>
        <taxon>Pezizomycotina</taxon>
        <taxon>Sordariomycetes</taxon>
        <taxon>Xylariomycetidae</taxon>
        <taxon>Amphisphaeriales</taxon>
        <taxon>Apiosporaceae</taxon>
        <taxon>Apiospora</taxon>
    </lineage>
</organism>
<feature type="compositionally biased region" description="Basic residues" evidence="1">
    <location>
        <begin position="90"/>
        <end position="106"/>
    </location>
</feature>